<dbReference type="GO" id="GO:0008643">
    <property type="term" value="P:carbohydrate transport"/>
    <property type="evidence" value="ECO:0007669"/>
    <property type="project" value="InterPro"/>
</dbReference>
<dbReference type="PANTHER" id="PTHR11328">
    <property type="entry name" value="MAJOR FACILITATOR SUPERFAMILY DOMAIN-CONTAINING PROTEIN"/>
    <property type="match status" value="1"/>
</dbReference>
<dbReference type="RefSeq" id="WP_126398850.1">
    <property type="nucleotide sequence ID" value="NZ_AP018907.1"/>
</dbReference>
<dbReference type="GO" id="GO:0005886">
    <property type="term" value="C:plasma membrane"/>
    <property type="evidence" value="ECO:0007669"/>
    <property type="project" value="TreeGrafter"/>
</dbReference>
<feature type="transmembrane region" description="Helical" evidence="2">
    <location>
        <begin position="22"/>
        <end position="43"/>
    </location>
</feature>
<keyword evidence="4" id="KW-1185">Reference proteome</keyword>
<comment type="similarity">
    <text evidence="1">Belongs to the sodium:galactoside symporter (TC 2.A.2) family.</text>
</comment>
<dbReference type="Gene3D" id="1.20.1250.20">
    <property type="entry name" value="MFS general substrate transporter like domains"/>
    <property type="match status" value="2"/>
</dbReference>
<feature type="transmembrane region" description="Helical" evidence="2">
    <location>
        <begin position="409"/>
        <end position="432"/>
    </location>
</feature>
<feature type="transmembrane region" description="Helical" evidence="2">
    <location>
        <begin position="187"/>
        <end position="211"/>
    </location>
</feature>
<feature type="transmembrane region" description="Helical" evidence="2">
    <location>
        <begin position="162"/>
        <end position="181"/>
    </location>
</feature>
<dbReference type="Proteomes" id="UP000266934">
    <property type="component" value="Chromosome"/>
</dbReference>
<feature type="transmembrane region" description="Helical" evidence="2">
    <location>
        <begin position="116"/>
        <end position="141"/>
    </location>
</feature>
<dbReference type="SUPFAM" id="SSF103473">
    <property type="entry name" value="MFS general substrate transporter"/>
    <property type="match status" value="1"/>
</dbReference>
<dbReference type="GO" id="GO:0015293">
    <property type="term" value="F:symporter activity"/>
    <property type="evidence" value="ECO:0007669"/>
    <property type="project" value="InterPro"/>
</dbReference>
<reference evidence="3 4" key="1">
    <citation type="submission" date="2018-08" db="EMBL/GenBank/DDBJ databases">
        <title>Complete genome sequencing of Blastochloris tepida GI.</title>
        <authorList>
            <person name="Tsukatani Y."/>
            <person name="Mori H."/>
        </authorList>
    </citation>
    <scope>NUCLEOTIDE SEQUENCE [LARGE SCALE GENOMIC DNA]</scope>
    <source>
        <strain evidence="3 4">GI</strain>
    </source>
</reference>
<protein>
    <submittedName>
        <fullName evidence="3">MFS transporter</fullName>
    </submittedName>
</protein>
<feature type="transmembrane region" description="Helical" evidence="2">
    <location>
        <begin position="240"/>
        <end position="262"/>
    </location>
</feature>
<evidence type="ECO:0000256" key="1">
    <source>
        <dbReference type="ARBA" id="ARBA00009617"/>
    </source>
</evidence>
<dbReference type="InterPro" id="IPR036259">
    <property type="entry name" value="MFS_trans_sf"/>
</dbReference>
<gene>
    <name evidence="3" type="ORF">BLTE_14340</name>
</gene>
<dbReference type="Pfam" id="PF13347">
    <property type="entry name" value="MFS_2"/>
    <property type="match status" value="1"/>
</dbReference>
<accession>A0A348FZL6</accession>
<evidence type="ECO:0000313" key="4">
    <source>
        <dbReference type="Proteomes" id="UP000266934"/>
    </source>
</evidence>
<dbReference type="AlphaFoldDB" id="A0A348FZL6"/>
<feature type="transmembrane region" description="Helical" evidence="2">
    <location>
        <begin position="370"/>
        <end position="397"/>
    </location>
</feature>
<proteinExistence type="inferred from homology"/>
<sequence length="454" mass="46870">MNGGEPVAAKIKQTIEPTFGQILAYAAPALPLAALALPFYVLVPEFYARSVGLPIATVGAVLLAVRVFDAVTDPLIGLLADRTRVRFGRRRIWVAVAAPVTAGAAAMVFLPPDGAGALHLLLWAGLMSVAWTALAVPYFAWGAELSTSYAGRSRVVAARETLTVLGTVVALLAQAAIPALWGGGQASALAGLALLVGLMLPAAAALAVGAAPEPADRSVSRLDLREGSAQMLANRPFRRLLAAFFLNGLANGFPATLFLFYVGDRLGASAYAGPLLLVYFLCGVAGVPAWLALAQRTSKHRAWSLAMLIACAAFVTAAFLGPGDAGLFLVVCVITGLTLGADLILPGAIQADVIDVDTAATGEQRSGLYLAVWSLATKAALAAAVGIAFPVLSWAGFDPAQGAASERGLIALAMLYAAVPVALKLAAIALMWRFPLDAAEQARLRAAIERRQAG</sequence>
<dbReference type="OrthoDB" id="181905at2"/>
<keyword evidence="2" id="KW-0472">Membrane</keyword>
<dbReference type="EMBL" id="AP018907">
    <property type="protein sequence ID" value="BBF92749.1"/>
    <property type="molecule type" value="Genomic_DNA"/>
</dbReference>
<feature type="transmembrane region" description="Helical" evidence="2">
    <location>
        <begin position="55"/>
        <end position="80"/>
    </location>
</feature>
<dbReference type="PANTHER" id="PTHR11328:SF24">
    <property type="entry name" value="MAJOR FACILITATOR SUPERFAMILY (MFS) PROFILE DOMAIN-CONTAINING PROTEIN"/>
    <property type="match status" value="1"/>
</dbReference>
<feature type="transmembrane region" description="Helical" evidence="2">
    <location>
        <begin position="303"/>
        <end position="321"/>
    </location>
</feature>
<feature type="transmembrane region" description="Helical" evidence="2">
    <location>
        <begin position="327"/>
        <end position="349"/>
    </location>
</feature>
<evidence type="ECO:0000313" key="3">
    <source>
        <dbReference type="EMBL" id="BBF92749.1"/>
    </source>
</evidence>
<dbReference type="KEGG" id="blag:BLTE_14340"/>
<organism evidence="3 4">
    <name type="scientific">Blastochloris tepida</name>
    <dbReference type="NCBI Taxonomy" id="2233851"/>
    <lineage>
        <taxon>Bacteria</taxon>
        <taxon>Pseudomonadati</taxon>
        <taxon>Pseudomonadota</taxon>
        <taxon>Alphaproteobacteria</taxon>
        <taxon>Hyphomicrobiales</taxon>
        <taxon>Blastochloridaceae</taxon>
        <taxon>Blastochloris</taxon>
    </lineage>
</organism>
<dbReference type="InterPro" id="IPR039672">
    <property type="entry name" value="MFS_2"/>
</dbReference>
<feature type="transmembrane region" description="Helical" evidence="2">
    <location>
        <begin position="268"/>
        <end position="291"/>
    </location>
</feature>
<feature type="transmembrane region" description="Helical" evidence="2">
    <location>
        <begin position="92"/>
        <end position="110"/>
    </location>
</feature>
<evidence type="ECO:0000256" key="2">
    <source>
        <dbReference type="SAM" id="Phobius"/>
    </source>
</evidence>
<name>A0A348FZL6_9HYPH</name>
<keyword evidence="2" id="KW-0812">Transmembrane</keyword>
<keyword evidence="2" id="KW-1133">Transmembrane helix</keyword>